<evidence type="ECO:0000313" key="1">
    <source>
        <dbReference type="EMBL" id="PYH32306.1"/>
    </source>
</evidence>
<dbReference type="AlphaFoldDB" id="A0A318YD52"/>
<gene>
    <name evidence="1" type="ORF">BO87DRAFT_378543</name>
</gene>
<accession>A0A318YD52</accession>
<dbReference type="GeneID" id="37126273"/>
<evidence type="ECO:0000313" key="2">
    <source>
        <dbReference type="Proteomes" id="UP000247647"/>
    </source>
</evidence>
<sequence>MPWWPVAISANASPNPTPEMPIRLLITGSVNYLGFSTTFPLCSLHFELSPIPWLLLRARPSRLLFRTRGGSSKLTFCTRHL</sequence>
<proteinExistence type="predicted"/>
<protein>
    <submittedName>
        <fullName evidence="1">Uncharacterized protein</fullName>
    </submittedName>
</protein>
<reference evidence="1" key="1">
    <citation type="submission" date="2016-12" db="EMBL/GenBank/DDBJ databases">
        <title>The genomes of Aspergillus section Nigri reveals drivers in fungal speciation.</title>
        <authorList>
            <consortium name="DOE Joint Genome Institute"/>
            <person name="Vesth T.C."/>
            <person name="Nybo J."/>
            <person name="Theobald S."/>
            <person name="Brandl J."/>
            <person name="Frisvad J.C."/>
            <person name="Nielsen K.F."/>
            <person name="Lyhne E.K."/>
            <person name="Kogle M.E."/>
            <person name="Kuo A."/>
            <person name="Riley R."/>
            <person name="Clum A."/>
            <person name="Nolan M."/>
            <person name="Lipzen A."/>
            <person name="Salamov A."/>
            <person name="Henrissat B."/>
            <person name="Wiebenga A."/>
            <person name="De Vries R.P."/>
            <person name="Grigoriev I.V."/>
            <person name="Mortensen U.H."/>
            <person name="Andersen M.R."/>
            <person name="Baker S.E."/>
        </authorList>
    </citation>
    <scope>NUCLEOTIDE SEQUENCE [LARGE SCALE GENOMIC DNA]</scope>
    <source>
        <strain evidence="1">CBS 115656</strain>
    </source>
</reference>
<dbReference type="EMBL" id="KZ821469">
    <property type="protein sequence ID" value="PYH32306.1"/>
    <property type="molecule type" value="Genomic_DNA"/>
</dbReference>
<name>A0A318YD52_ASPNB</name>
<keyword evidence="2" id="KW-1185">Reference proteome</keyword>
<organism evidence="1 2">
    <name type="scientific">Aspergillus neoniger (strain CBS 115656)</name>
    <dbReference type="NCBI Taxonomy" id="1448310"/>
    <lineage>
        <taxon>Eukaryota</taxon>
        <taxon>Fungi</taxon>
        <taxon>Dikarya</taxon>
        <taxon>Ascomycota</taxon>
        <taxon>Pezizomycotina</taxon>
        <taxon>Eurotiomycetes</taxon>
        <taxon>Eurotiomycetidae</taxon>
        <taxon>Eurotiales</taxon>
        <taxon>Aspergillaceae</taxon>
        <taxon>Aspergillus</taxon>
        <taxon>Aspergillus subgen. Circumdati</taxon>
    </lineage>
</organism>
<dbReference type="RefSeq" id="XP_025477784.1">
    <property type="nucleotide sequence ID" value="XM_025623817.1"/>
</dbReference>
<feature type="non-terminal residue" evidence="1">
    <location>
        <position position="81"/>
    </location>
</feature>
<dbReference type="Proteomes" id="UP000247647">
    <property type="component" value="Unassembled WGS sequence"/>
</dbReference>